<keyword evidence="2" id="KW-1185">Reference proteome</keyword>
<organism evidence="1 2">
    <name type="scientific">Rubripirellula reticaptiva</name>
    <dbReference type="NCBI Taxonomy" id="2528013"/>
    <lineage>
        <taxon>Bacteria</taxon>
        <taxon>Pseudomonadati</taxon>
        <taxon>Planctomycetota</taxon>
        <taxon>Planctomycetia</taxon>
        <taxon>Pirellulales</taxon>
        <taxon>Pirellulaceae</taxon>
        <taxon>Rubripirellula</taxon>
    </lineage>
</organism>
<evidence type="ECO:0000313" key="2">
    <source>
        <dbReference type="Proteomes" id="UP000317977"/>
    </source>
</evidence>
<proteinExistence type="predicted"/>
<gene>
    <name evidence="1" type="ORF">Poly59_10970</name>
</gene>
<reference evidence="1 2" key="1">
    <citation type="submission" date="2019-02" db="EMBL/GenBank/DDBJ databases">
        <title>Deep-cultivation of Planctomycetes and their phenomic and genomic characterization uncovers novel biology.</title>
        <authorList>
            <person name="Wiegand S."/>
            <person name="Jogler M."/>
            <person name="Boedeker C."/>
            <person name="Pinto D."/>
            <person name="Vollmers J."/>
            <person name="Rivas-Marin E."/>
            <person name="Kohn T."/>
            <person name="Peeters S.H."/>
            <person name="Heuer A."/>
            <person name="Rast P."/>
            <person name="Oberbeckmann S."/>
            <person name="Bunk B."/>
            <person name="Jeske O."/>
            <person name="Meyerdierks A."/>
            <person name="Storesund J.E."/>
            <person name="Kallscheuer N."/>
            <person name="Luecker S."/>
            <person name="Lage O.M."/>
            <person name="Pohl T."/>
            <person name="Merkel B.J."/>
            <person name="Hornburger P."/>
            <person name="Mueller R.-W."/>
            <person name="Bruemmer F."/>
            <person name="Labrenz M."/>
            <person name="Spormann A.M."/>
            <person name="Op Den Camp H."/>
            <person name="Overmann J."/>
            <person name="Amann R."/>
            <person name="Jetten M.S.M."/>
            <person name="Mascher T."/>
            <person name="Medema M.H."/>
            <person name="Devos D.P."/>
            <person name="Kaster A.-K."/>
            <person name="Ovreas L."/>
            <person name="Rohde M."/>
            <person name="Galperin M.Y."/>
            <person name="Jogler C."/>
        </authorList>
    </citation>
    <scope>NUCLEOTIDE SEQUENCE [LARGE SCALE GENOMIC DNA]</scope>
    <source>
        <strain evidence="1 2">Poly59</strain>
    </source>
</reference>
<comment type="caution">
    <text evidence="1">The sequence shown here is derived from an EMBL/GenBank/DDBJ whole genome shotgun (WGS) entry which is preliminary data.</text>
</comment>
<name>A0A5C6F9Y7_9BACT</name>
<dbReference type="OrthoDB" id="187419at2"/>
<dbReference type="RefSeq" id="WP_146532963.1">
    <property type="nucleotide sequence ID" value="NZ_SJPX01000001.1"/>
</dbReference>
<dbReference type="EMBL" id="SJPX01000001">
    <property type="protein sequence ID" value="TWU58188.1"/>
    <property type="molecule type" value="Genomic_DNA"/>
</dbReference>
<dbReference type="Proteomes" id="UP000317977">
    <property type="component" value="Unassembled WGS sequence"/>
</dbReference>
<protein>
    <submittedName>
        <fullName evidence="1">Uncharacterized protein</fullName>
    </submittedName>
</protein>
<evidence type="ECO:0000313" key="1">
    <source>
        <dbReference type="EMBL" id="TWU58188.1"/>
    </source>
</evidence>
<dbReference type="AlphaFoldDB" id="A0A5C6F9Y7"/>
<sequence length="168" mass="18777">MNAPIFPFAISVALLSFASADDLLLIDRGGVRVGVDRGKDAAITWLSWPEHPTNVVNLSDPGRLIQQSYYAEASLDRQTEGQSTSWSPWPWNPIQGGGVRSWTRVAEAKITDGVLFCETIPKLWDMPNEEADAVMRQWMTFEPNMDGVIVVTCELTCQRQDRDVWGPP</sequence>
<accession>A0A5C6F9Y7</accession>